<dbReference type="RefSeq" id="WP_130851610.1">
    <property type="nucleotide sequence ID" value="NZ_UYIG01000068.1"/>
</dbReference>
<name>A0A660DXG1_9LACO</name>
<evidence type="ECO:0000313" key="1">
    <source>
        <dbReference type="EMBL" id="VDG27907.1"/>
    </source>
</evidence>
<protein>
    <submittedName>
        <fullName evidence="1">Uncharacterized protein</fullName>
    </submittedName>
</protein>
<dbReference type="Proteomes" id="UP000289996">
    <property type="component" value="Unassembled WGS sequence"/>
</dbReference>
<gene>
    <name evidence="1" type="ORF">MUDAN_MDHGFNIF_02724</name>
</gene>
<dbReference type="AlphaFoldDB" id="A0A660DXG1"/>
<organism evidence="1 2">
    <name type="scientific">Lactiplantibacillus mudanjiangensis</name>
    <dbReference type="NCBI Taxonomy" id="1296538"/>
    <lineage>
        <taxon>Bacteria</taxon>
        <taxon>Bacillati</taxon>
        <taxon>Bacillota</taxon>
        <taxon>Bacilli</taxon>
        <taxon>Lactobacillales</taxon>
        <taxon>Lactobacillaceae</taxon>
        <taxon>Lactiplantibacillus</taxon>
    </lineage>
</organism>
<dbReference type="OrthoDB" id="9984340at2"/>
<proteinExistence type="predicted"/>
<keyword evidence="2" id="KW-1185">Reference proteome</keyword>
<reference evidence="1 2" key="1">
    <citation type="submission" date="2018-11" db="EMBL/GenBank/DDBJ databases">
        <authorList>
            <person name="Wuyts S."/>
        </authorList>
    </citation>
    <scope>NUCLEOTIDE SEQUENCE [LARGE SCALE GENOMIC DNA]</scope>
    <source>
        <strain evidence="1">Lactobacillus mudanjiangensis AMBF249</strain>
    </source>
</reference>
<evidence type="ECO:0000313" key="2">
    <source>
        <dbReference type="Proteomes" id="UP000289996"/>
    </source>
</evidence>
<accession>A0A660DXG1</accession>
<dbReference type="EMBL" id="UYIG01000068">
    <property type="protein sequence ID" value="VDG27907.1"/>
    <property type="molecule type" value="Genomic_DNA"/>
</dbReference>
<sequence length="88" mass="9704">MKLSITPKANSNNHPKSSSIVPLGYDFSINGIPLDQVDLKITELNLKMVAGEKPELIIHTTADPINIEDFFVDVNYPHSASRKRGATE</sequence>